<dbReference type="EMBL" id="KV748259">
    <property type="protein sequence ID" value="OCK87576.1"/>
    <property type="molecule type" value="Genomic_DNA"/>
</dbReference>
<accession>A0ACC8EMJ8</accession>
<reference evidence="1 2" key="1">
    <citation type="journal article" date="2016" name="Nat. Commun.">
        <title>Ectomycorrhizal ecology is imprinted in the genome of the dominant symbiotic fungus Cenococcum geophilum.</title>
        <authorList>
            <consortium name="DOE Joint Genome Institute"/>
            <person name="Peter M."/>
            <person name="Kohler A."/>
            <person name="Ohm R.A."/>
            <person name="Kuo A."/>
            <person name="Krutzmann J."/>
            <person name="Morin E."/>
            <person name="Arend M."/>
            <person name="Barry K.W."/>
            <person name="Binder M."/>
            <person name="Choi C."/>
            <person name="Clum A."/>
            <person name="Copeland A."/>
            <person name="Grisel N."/>
            <person name="Haridas S."/>
            <person name="Kipfer T."/>
            <person name="LaButti K."/>
            <person name="Lindquist E."/>
            <person name="Lipzen A."/>
            <person name="Maire R."/>
            <person name="Meier B."/>
            <person name="Mihaltcheva S."/>
            <person name="Molinier V."/>
            <person name="Murat C."/>
            <person name="Poggeler S."/>
            <person name="Quandt C.A."/>
            <person name="Sperisen C."/>
            <person name="Tritt A."/>
            <person name="Tisserant E."/>
            <person name="Crous P.W."/>
            <person name="Henrissat B."/>
            <person name="Nehls U."/>
            <person name="Egli S."/>
            <person name="Spatafora J.W."/>
            <person name="Grigoriev I.V."/>
            <person name="Martin F.M."/>
        </authorList>
    </citation>
    <scope>NUCLEOTIDE SEQUENCE [LARGE SCALE GENOMIC DNA]</scope>
    <source>
        <strain evidence="1 2">1.58</strain>
    </source>
</reference>
<dbReference type="Proteomes" id="UP000250078">
    <property type="component" value="Unassembled WGS sequence"/>
</dbReference>
<evidence type="ECO:0000313" key="1">
    <source>
        <dbReference type="EMBL" id="OCK87576.1"/>
    </source>
</evidence>
<sequence>MECDLHDFQHARRMSSATSTTCCTTSSAHSIASTTYASLDSILYRPQPTEFQTFIKNPTLYLSRKLYSWRRAIPIQPTSPVTVICISDTHNTQVDVPPGDVLIHAGDLTNSGTLEELQAALNWLRLLPHPYKVVVGGNHDLILDALSAKEVNKNVAARNSIDWSGLIYLNNSSVTIKCDSGRELKIYGSPMTPCHGNWAFQYPRIKDIWKGLLPNNIDVLVTHGPPKAHLDFGGLGCEFLLAELWRIQPRLHVFGHIHAGYGQEWVQYNSLQRAYEAAATAGGGCFKLGRILYELVTDFFRPAKESRGLLVNASIVGGFRDEMRRTPIRASI</sequence>
<evidence type="ECO:0000313" key="2">
    <source>
        <dbReference type="Proteomes" id="UP000250078"/>
    </source>
</evidence>
<proteinExistence type="predicted"/>
<organism evidence="1 2">
    <name type="scientific">Cenococcum geophilum 1.58</name>
    <dbReference type="NCBI Taxonomy" id="794803"/>
    <lineage>
        <taxon>Eukaryota</taxon>
        <taxon>Fungi</taxon>
        <taxon>Dikarya</taxon>
        <taxon>Ascomycota</taxon>
        <taxon>Pezizomycotina</taxon>
        <taxon>Dothideomycetes</taxon>
        <taxon>Pleosporomycetidae</taxon>
        <taxon>Gloniales</taxon>
        <taxon>Gloniaceae</taxon>
        <taxon>Cenococcum</taxon>
    </lineage>
</organism>
<keyword evidence="2" id="KW-1185">Reference proteome</keyword>
<name>A0ACC8EMJ8_9PEZI</name>
<protein>
    <submittedName>
        <fullName evidence="1">Metallo-dependent phosphatase</fullName>
    </submittedName>
</protein>
<gene>
    <name evidence="1" type="ORF">K441DRAFT_709300</name>
</gene>